<sequence length="61" mass="6976">KINTEKAYFFWALGIILGAVARNFLDGFPYAEFAGFWTFGFLGVGGKRLMEKHEKFRPGEQ</sequence>
<organism evidence="2">
    <name type="scientific">marine sediment metagenome</name>
    <dbReference type="NCBI Taxonomy" id="412755"/>
    <lineage>
        <taxon>unclassified sequences</taxon>
        <taxon>metagenomes</taxon>
        <taxon>ecological metagenomes</taxon>
    </lineage>
</organism>
<reference evidence="2" key="1">
    <citation type="journal article" date="2014" name="Front. Microbiol.">
        <title>High frequency of phylogenetically diverse reductive dehalogenase-homologous genes in deep subseafloor sedimentary metagenomes.</title>
        <authorList>
            <person name="Kawai M."/>
            <person name="Futagami T."/>
            <person name="Toyoda A."/>
            <person name="Takaki Y."/>
            <person name="Nishi S."/>
            <person name="Hori S."/>
            <person name="Arai W."/>
            <person name="Tsubouchi T."/>
            <person name="Morono Y."/>
            <person name="Uchiyama I."/>
            <person name="Ito T."/>
            <person name="Fujiyama A."/>
            <person name="Inagaki F."/>
            <person name="Takami H."/>
        </authorList>
    </citation>
    <scope>NUCLEOTIDE SEQUENCE</scope>
    <source>
        <strain evidence="2">Expedition CK06-06</strain>
    </source>
</reference>
<evidence type="ECO:0000313" key="2">
    <source>
        <dbReference type="EMBL" id="GAH51198.1"/>
    </source>
</evidence>
<accession>X1I0W6</accession>
<dbReference type="AlphaFoldDB" id="X1I0W6"/>
<feature type="non-terminal residue" evidence="2">
    <location>
        <position position="1"/>
    </location>
</feature>
<protein>
    <submittedName>
        <fullName evidence="2">Uncharacterized protein</fullName>
    </submittedName>
</protein>
<comment type="caution">
    <text evidence="2">The sequence shown here is derived from an EMBL/GenBank/DDBJ whole genome shotgun (WGS) entry which is preliminary data.</text>
</comment>
<gene>
    <name evidence="2" type="ORF">S03H2_26477</name>
</gene>
<feature type="transmembrane region" description="Helical" evidence="1">
    <location>
        <begin position="31"/>
        <end position="50"/>
    </location>
</feature>
<keyword evidence="1" id="KW-1133">Transmembrane helix</keyword>
<name>X1I0W6_9ZZZZ</name>
<keyword evidence="1" id="KW-0812">Transmembrane</keyword>
<dbReference type="EMBL" id="BARU01015374">
    <property type="protein sequence ID" value="GAH51198.1"/>
    <property type="molecule type" value="Genomic_DNA"/>
</dbReference>
<feature type="transmembrane region" description="Helical" evidence="1">
    <location>
        <begin position="7"/>
        <end position="25"/>
    </location>
</feature>
<evidence type="ECO:0000256" key="1">
    <source>
        <dbReference type="SAM" id="Phobius"/>
    </source>
</evidence>
<proteinExistence type="predicted"/>
<keyword evidence="1" id="KW-0472">Membrane</keyword>